<name>A0A0B7AFR6_9EUPU</name>
<reference evidence="1" key="1">
    <citation type="submission" date="2014-12" db="EMBL/GenBank/DDBJ databases">
        <title>Insight into the proteome of Arion vulgaris.</title>
        <authorList>
            <person name="Aradska J."/>
            <person name="Bulat T."/>
            <person name="Smidak R."/>
            <person name="Sarate P."/>
            <person name="Gangsoo J."/>
            <person name="Sialana F."/>
            <person name="Bilban M."/>
            <person name="Lubec G."/>
        </authorList>
    </citation>
    <scope>NUCLEOTIDE SEQUENCE</scope>
    <source>
        <tissue evidence="1">Skin</tissue>
    </source>
</reference>
<evidence type="ECO:0000313" key="1">
    <source>
        <dbReference type="EMBL" id="CEK79447.1"/>
    </source>
</evidence>
<sequence length="64" mass="7169">MGSVAKPSVYDLKKCFSSWCPGLKLYRENRKQYHVDHGAACIPKTSSDAIFNSYSGTLKNVSWP</sequence>
<protein>
    <submittedName>
        <fullName evidence="1">Uncharacterized protein</fullName>
    </submittedName>
</protein>
<organism evidence="1">
    <name type="scientific">Arion vulgaris</name>
    <dbReference type="NCBI Taxonomy" id="1028688"/>
    <lineage>
        <taxon>Eukaryota</taxon>
        <taxon>Metazoa</taxon>
        <taxon>Spiralia</taxon>
        <taxon>Lophotrochozoa</taxon>
        <taxon>Mollusca</taxon>
        <taxon>Gastropoda</taxon>
        <taxon>Heterobranchia</taxon>
        <taxon>Euthyneura</taxon>
        <taxon>Panpulmonata</taxon>
        <taxon>Eupulmonata</taxon>
        <taxon>Stylommatophora</taxon>
        <taxon>Helicina</taxon>
        <taxon>Arionoidea</taxon>
        <taxon>Arionidae</taxon>
        <taxon>Arion</taxon>
    </lineage>
</organism>
<gene>
    <name evidence="1" type="primary">ORF115500</name>
</gene>
<dbReference type="EMBL" id="HACG01032582">
    <property type="protein sequence ID" value="CEK79447.1"/>
    <property type="molecule type" value="Transcribed_RNA"/>
</dbReference>
<accession>A0A0B7AFR6</accession>
<proteinExistence type="predicted"/>
<dbReference type="AlphaFoldDB" id="A0A0B7AFR6"/>